<proteinExistence type="predicted"/>
<gene>
    <name evidence="1" type="ORF">E3C22_13745</name>
</gene>
<sequence length="90" mass="9911">MTDRYSERLFTFQKPFTLGSVGKSFPAGTYRVLMDCEEIAGLSFSAYRRSFTIQFPTISKPSNKVQMFSVGAEELVAALTADGQEATGLL</sequence>
<name>A0A4Y8RH45_9HYPH</name>
<dbReference type="AlphaFoldDB" id="A0A4Y8RH45"/>
<reference evidence="1 2" key="1">
    <citation type="submission" date="2019-03" db="EMBL/GenBank/DDBJ databases">
        <title>Jiella endophytica sp. nov., a novel endophytic bacterium isolated from root of Ficus microcarpa Linn. f.</title>
        <authorList>
            <person name="Tuo L."/>
        </authorList>
    </citation>
    <scope>NUCLEOTIDE SEQUENCE [LARGE SCALE GENOMIC DNA]</scope>
    <source>
        <strain evidence="1 2">CBS5Q-3</strain>
    </source>
</reference>
<evidence type="ECO:0000313" key="2">
    <source>
        <dbReference type="Proteomes" id="UP000298179"/>
    </source>
</evidence>
<protein>
    <submittedName>
        <fullName evidence="1">Uncharacterized protein</fullName>
    </submittedName>
</protein>
<dbReference type="Proteomes" id="UP000298179">
    <property type="component" value="Unassembled WGS sequence"/>
</dbReference>
<evidence type="ECO:0000313" key="1">
    <source>
        <dbReference type="EMBL" id="TFF21746.1"/>
    </source>
</evidence>
<dbReference type="RefSeq" id="WP_134762629.1">
    <property type="nucleotide sequence ID" value="NZ_SOZD01000004.1"/>
</dbReference>
<comment type="caution">
    <text evidence="1">The sequence shown here is derived from an EMBL/GenBank/DDBJ whole genome shotgun (WGS) entry which is preliminary data.</text>
</comment>
<dbReference type="EMBL" id="SOZD01000004">
    <property type="protein sequence ID" value="TFF21746.1"/>
    <property type="molecule type" value="Genomic_DNA"/>
</dbReference>
<organism evidence="1 2">
    <name type="scientific">Jiella endophytica</name>
    <dbReference type="NCBI Taxonomy" id="2558362"/>
    <lineage>
        <taxon>Bacteria</taxon>
        <taxon>Pseudomonadati</taxon>
        <taxon>Pseudomonadota</taxon>
        <taxon>Alphaproteobacteria</taxon>
        <taxon>Hyphomicrobiales</taxon>
        <taxon>Aurantimonadaceae</taxon>
        <taxon>Jiella</taxon>
    </lineage>
</organism>
<keyword evidence="2" id="KW-1185">Reference proteome</keyword>
<accession>A0A4Y8RH45</accession>
<dbReference type="OrthoDB" id="8378722at2"/>